<name>G0NGG8_CAEBE</name>
<dbReference type="Proteomes" id="UP000008068">
    <property type="component" value="Unassembled WGS sequence"/>
</dbReference>
<reference evidence="2" key="1">
    <citation type="submission" date="2011-07" db="EMBL/GenBank/DDBJ databases">
        <authorList>
            <consortium name="Caenorhabditis brenneri Sequencing and Analysis Consortium"/>
            <person name="Wilson R.K."/>
        </authorList>
    </citation>
    <scope>NUCLEOTIDE SEQUENCE [LARGE SCALE GENOMIC DNA]</scope>
    <source>
        <strain evidence="2">PB2801</strain>
    </source>
</reference>
<evidence type="ECO:0000313" key="1">
    <source>
        <dbReference type="EMBL" id="EGT60040.1"/>
    </source>
</evidence>
<protein>
    <submittedName>
        <fullName evidence="1">Uncharacterized protein</fullName>
    </submittedName>
</protein>
<dbReference type="InParanoid" id="G0NGG8"/>
<organism evidence="2">
    <name type="scientific">Caenorhabditis brenneri</name>
    <name type="common">Nematode worm</name>
    <dbReference type="NCBI Taxonomy" id="135651"/>
    <lineage>
        <taxon>Eukaryota</taxon>
        <taxon>Metazoa</taxon>
        <taxon>Ecdysozoa</taxon>
        <taxon>Nematoda</taxon>
        <taxon>Chromadorea</taxon>
        <taxon>Rhabditida</taxon>
        <taxon>Rhabditina</taxon>
        <taxon>Rhabditomorpha</taxon>
        <taxon>Rhabditoidea</taxon>
        <taxon>Rhabditidae</taxon>
        <taxon>Peloderinae</taxon>
        <taxon>Caenorhabditis</taxon>
    </lineage>
</organism>
<keyword evidence="2" id="KW-1185">Reference proteome</keyword>
<accession>G0NGG8</accession>
<gene>
    <name evidence="1" type="ORF">CAEBREN_04095</name>
</gene>
<dbReference type="AlphaFoldDB" id="G0NGG8"/>
<evidence type="ECO:0000313" key="2">
    <source>
        <dbReference type="Proteomes" id="UP000008068"/>
    </source>
</evidence>
<dbReference type="HOGENOM" id="CLU_2199279_0_0_1"/>
<sequence length="117" mass="13650">MPNLLQTDERAYRICILYEALRKKPVEKAYKHMKEVLQKSKTLEWCSLGIESAEEEDPDFDEDLVALDENIVEIMLEDPSYSDSRYNVEGADYYFEITCDRWNDTVCLDVSKKPISG</sequence>
<proteinExistence type="predicted"/>
<dbReference type="EMBL" id="GL379880">
    <property type="protein sequence ID" value="EGT60040.1"/>
    <property type="molecule type" value="Genomic_DNA"/>
</dbReference>